<sequence length="482" mass="49553">MSTCSFSTVRSLMETREFVWTRRHVVSLGLLCLAQVLDSVDVTIVNVALPAIQDDLGFSTANLSWVINAYMVVFGGFLLLGGRLGDLYGHRRVLLAGVALFTAASAAAGFAQSDWALVAARVVQGLGAALIAPMTLALIALIFPEGPPRNRAFAIWGAATGAASTVGLIAGGLFADGPGWRWIFFVNLPIGLLLLVAGRLLVGGERPARTSRGFDLLGALTSTAGVGLLAYAVLQTDANAWSSARTLTLLAVAAVLLAYFALHETRIAREPLVPIRLFQNRSLLGANVIQALRGAAMFAVFYFATLYLQGVLGYSAVVTGLAYVPLTVILIAASVLGPRLVRRFGIGLVIAAGSLVTAGGLLMFTRLSPGGTLMADVMPPLLVVGLGLGVIVVPLTTAALTGVPPSSSGVASSLLNVSAQLGGALGLAVLSAVAVRATASAPAGSVEGLVAGYRLGFGVAAGLMAVVVVIALAVLRNRREES</sequence>
<dbReference type="CDD" id="cd17321">
    <property type="entry name" value="MFS_MMR_MDR_like"/>
    <property type="match status" value="1"/>
</dbReference>
<feature type="transmembrane region" description="Helical" evidence="7">
    <location>
        <begin position="93"/>
        <end position="111"/>
    </location>
</feature>
<dbReference type="OrthoDB" id="4325372at2"/>
<feature type="transmembrane region" description="Helical" evidence="7">
    <location>
        <begin position="123"/>
        <end position="143"/>
    </location>
</feature>
<feature type="transmembrane region" description="Helical" evidence="7">
    <location>
        <begin position="214"/>
        <end position="234"/>
    </location>
</feature>
<dbReference type="PANTHER" id="PTHR42718">
    <property type="entry name" value="MAJOR FACILITATOR SUPERFAMILY MULTIDRUG TRANSPORTER MFSC"/>
    <property type="match status" value="1"/>
</dbReference>
<accession>A0A5S4F0U0</accession>
<dbReference type="GO" id="GO:0022857">
    <property type="term" value="F:transmembrane transporter activity"/>
    <property type="evidence" value="ECO:0007669"/>
    <property type="project" value="InterPro"/>
</dbReference>
<dbReference type="PANTHER" id="PTHR42718:SF46">
    <property type="entry name" value="BLR6921 PROTEIN"/>
    <property type="match status" value="1"/>
</dbReference>
<dbReference type="NCBIfam" id="TIGR00711">
    <property type="entry name" value="efflux_EmrB"/>
    <property type="match status" value="1"/>
</dbReference>
<feature type="transmembrane region" description="Helical" evidence="7">
    <location>
        <begin position="455"/>
        <end position="475"/>
    </location>
</feature>
<feature type="transmembrane region" description="Helical" evidence="7">
    <location>
        <begin position="344"/>
        <end position="365"/>
    </location>
</feature>
<feature type="transmembrane region" description="Helical" evidence="7">
    <location>
        <begin position="63"/>
        <end position="81"/>
    </location>
</feature>
<feature type="domain" description="Major facilitator superfamily (MFS) profile" evidence="8">
    <location>
        <begin position="27"/>
        <end position="479"/>
    </location>
</feature>
<dbReference type="Gene3D" id="1.20.1720.10">
    <property type="entry name" value="Multidrug resistance protein D"/>
    <property type="match status" value="1"/>
</dbReference>
<feature type="transmembrane region" description="Helical" evidence="7">
    <location>
        <begin position="283"/>
        <end position="305"/>
    </location>
</feature>
<evidence type="ECO:0000256" key="4">
    <source>
        <dbReference type="ARBA" id="ARBA00022692"/>
    </source>
</evidence>
<keyword evidence="4 7" id="KW-0812">Transmembrane</keyword>
<dbReference type="Proteomes" id="UP000309128">
    <property type="component" value="Unassembled WGS sequence"/>
</dbReference>
<feature type="transmembrane region" description="Helical" evidence="7">
    <location>
        <begin position="311"/>
        <end position="332"/>
    </location>
</feature>
<evidence type="ECO:0000313" key="10">
    <source>
        <dbReference type="Proteomes" id="UP000309128"/>
    </source>
</evidence>
<dbReference type="Pfam" id="PF07690">
    <property type="entry name" value="MFS_1"/>
    <property type="match status" value="1"/>
</dbReference>
<dbReference type="AlphaFoldDB" id="A0A5S4F0U0"/>
<dbReference type="InterPro" id="IPR020846">
    <property type="entry name" value="MFS_dom"/>
</dbReference>
<feature type="transmembrane region" description="Helical" evidence="7">
    <location>
        <begin position="180"/>
        <end position="202"/>
    </location>
</feature>
<keyword evidence="3" id="KW-1003">Cell membrane</keyword>
<evidence type="ECO:0000256" key="1">
    <source>
        <dbReference type="ARBA" id="ARBA00004651"/>
    </source>
</evidence>
<evidence type="ECO:0000259" key="8">
    <source>
        <dbReference type="PROSITE" id="PS50850"/>
    </source>
</evidence>
<evidence type="ECO:0000256" key="6">
    <source>
        <dbReference type="ARBA" id="ARBA00023136"/>
    </source>
</evidence>
<keyword evidence="6 7" id="KW-0472">Membrane</keyword>
<proteinExistence type="predicted"/>
<gene>
    <name evidence="9" type="ORF">ETD86_42545</name>
</gene>
<comment type="caution">
    <text evidence="9">The sequence shown here is derived from an EMBL/GenBank/DDBJ whole genome shotgun (WGS) entry which is preliminary data.</text>
</comment>
<dbReference type="InterPro" id="IPR004638">
    <property type="entry name" value="EmrB-like"/>
</dbReference>
<feature type="transmembrane region" description="Helical" evidence="7">
    <location>
        <begin position="377"/>
        <end position="402"/>
    </location>
</feature>
<dbReference type="EMBL" id="VCKY01000221">
    <property type="protein sequence ID" value="TMR09682.1"/>
    <property type="molecule type" value="Genomic_DNA"/>
</dbReference>
<dbReference type="Gene3D" id="1.20.1250.20">
    <property type="entry name" value="MFS general substrate transporter like domains"/>
    <property type="match status" value="1"/>
</dbReference>
<dbReference type="InterPro" id="IPR036259">
    <property type="entry name" value="MFS_trans_sf"/>
</dbReference>
<evidence type="ECO:0000256" key="2">
    <source>
        <dbReference type="ARBA" id="ARBA00022448"/>
    </source>
</evidence>
<reference evidence="9 10" key="1">
    <citation type="submission" date="2019-05" db="EMBL/GenBank/DDBJ databases">
        <title>Draft genome sequence of Nonomuraea turkmeniaca DSM 43926.</title>
        <authorList>
            <person name="Saricaoglu S."/>
            <person name="Isik K."/>
        </authorList>
    </citation>
    <scope>NUCLEOTIDE SEQUENCE [LARGE SCALE GENOMIC DNA]</scope>
    <source>
        <strain evidence="9 10">DSM 43926</strain>
    </source>
</reference>
<keyword evidence="2" id="KW-0813">Transport</keyword>
<feature type="transmembrane region" description="Helical" evidence="7">
    <location>
        <begin position="155"/>
        <end position="174"/>
    </location>
</feature>
<protein>
    <submittedName>
        <fullName evidence="9">MFS transporter</fullName>
    </submittedName>
</protein>
<dbReference type="PROSITE" id="PS50850">
    <property type="entry name" value="MFS"/>
    <property type="match status" value="1"/>
</dbReference>
<keyword evidence="5 7" id="KW-1133">Transmembrane helix</keyword>
<feature type="transmembrane region" description="Helical" evidence="7">
    <location>
        <begin position="414"/>
        <end position="435"/>
    </location>
</feature>
<dbReference type="InterPro" id="IPR011701">
    <property type="entry name" value="MFS"/>
</dbReference>
<feature type="transmembrane region" description="Helical" evidence="7">
    <location>
        <begin position="240"/>
        <end position="262"/>
    </location>
</feature>
<evidence type="ECO:0000256" key="5">
    <source>
        <dbReference type="ARBA" id="ARBA00022989"/>
    </source>
</evidence>
<name>A0A5S4F0U0_9ACTN</name>
<evidence type="ECO:0000256" key="7">
    <source>
        <dbReference type="SAM" id="Phobius"/>
    </source>
</evidence>
<dbReference type="GO" id="GO:0005886">
    <property type="term" value="C:plasma membrane"/>
    <property type="evidence" value="ECO:0007669"/>
    <property type="project" value="UniProtKB-SubCell"/>
</dbReference>
<dbReference type="SUPFAM" id="SSF103473">
    <property type="entry name" value="MFS general substrate transporter"/>
    <property type="match status" value="1"/>
</dbReference>
<evidence type="ECO:0000313" key="9">
    <source>
        <dbReference type="EMBL" id="TMR09682.1"/>
    </source>
</evidence>
<evidence type="ECO:0000256" key="3">
    <source>
        <dbReference type="ARBA" id="ARBA00022475"/>
    </source>
</evidence>
<keyword evidence="10" id="KW-1185">Reference proteome</keyword>
<organism evidence="9 10">
    <name type="scientific">Nonomuraea turkmeniaca</name>
    <dbReference type="NCBI Taxonomy" id="103838"/>
    <lineage>
        <taxon>Bacteria</taxon>
        <taxon>Bacillati</taxon>
        <taxon>Actinomycetota</taxon>
        <taxon>Actinomycetes</taxon>
        <taxon>Streptosporangiales</taxon>
        <taxon>Streptosporangiaceae</taxon>
        <taxon>Nonomuraea</taxon>
    </lineage>
</organism>
<comment type="subcellular location">
    <subcellularLocation>
        <location evidence="1">Cell membrane</location>
        <topology evidence="1">Multi-pass membrane protein</topology>
    </subcellularLocation>
</comment>